<keyword evidence="15" id="KW-1185">Reference proteome</keyword>
<keyword evidence="5" id="KW-0391">Immunity</keyword>
<dbReference type="CDD" id="cd05767">
    <property type="entry name" value="IgC1_MHC_II_alpha"/>
    <property type="match status" value="1"/>
</dbReference>
<dbReference type="PANTHER" id="PTHR19944">
    <property type="entry name" value="MHC CLASS II-RELATED"/>
    <property type="match status" value="1"/>
</dbReference>
<evidence type="ECO:0000256" key="11">
    <source>
        <dbReference type="ARBA" id="ARBA00023182"/>
    </source>
</evidence>
<evidence type="ECO:0000256" key="4">
    <source>
        <dbReference type="ARBA" id="ARBA00022729"/>
    </source>
</evidence>
<evidence type="ECO:0000256" key="6">
    <source>
        <dbReference type="ARBA" id="ARBA00022989"/>
    </source>
</evidence>
<gene>
    <name evidence="14" type="ORF">NDU88_012969</name>
</gene>
<evidence type="ECO:0000256" key="1">
    <source>
        <dbReference type="ARBA" id="ARBA00004479"/>
    </source>
</evidence>
<dbReference type="InterPro" id="IPR036179">
    <property type="entry name" value="Ig-like_dom_sf"/>
</dbReference>
<dbReference type="PROSITE" id="PS50835">
    <property type="entry name" value="IG_LIKE"/>
    <property type="match status" value="1"/>
</dbReference>
<evidence type="ECO:0000256" key="2">
    <source>
        <dbReference type="ARBA" id="ARBA00007394"/>
    </source>
</evidence>
<comment type="caution">
    <text evidence="14">The sequence shown here is derived from an EMBL/GenBank/DDBJ whole genome shotgun (WGS) entry which is preliminary data.</text>
</comment>
<evidence type="ECO:0000259" key="13">
    <source>
        <dbReference type="PROSITE" id="PS50835"/>
    </source>
</evidence>
<dbReference type="Pfam" id="PF07654">
    <property type="entry name" value="C1-set"/>
    <property type="match status" value="1"/>
</dbReference>
<proteinExistence type="inferred from homology"/>
<dbReference type="SMART" id="SM00920">
    <property type="entry name" value="MHC_II_alpha"/>
    <property type="match status" value="1"/>
</dbReference>
<sequence>MGDLAPFMWAVALWHLLALPEMGALEVHHVQMVSEITQSYDQLGEYTFQNDGDEIFYVQSPRKEVSWRLPDFEKFTSFDSQGALGNLAVDKYNLDIWAKRSNYTAAKNDPPEVMVFTENPVDLGEPNILICFMNKFFPPVINATWLKNGVRVFEGVAETDFYPNDDFSFRKFLYLSFIPTEKDEYACSVDHWGQSDTVNVLWDAQVPVPPSEEIQTVEQQPPEKNRPLMVRVQVLIVYEYPECFLRTL</sequence>
<keyword evidence="7" id="KW-1064">Adaptive immunity</keyword>
<keyword evidence="11" id="KW-0491">MHC II</keyword>
<keyword evidence="9" id="KW-1015">Disulfide bond</keyword>
<dbReference type="InterPro" id="IPR014745">
    <property type="entry name" value="MHC_II_a/b_N"/>
</dbReference>
<dbReference type="PROSITE" id="PS00290">
    <property type="entry name" value="IG_MHC"/>
    <property type="match status" value="1"/>
</dbReference>
<dbReference type="InterPro" id="IPR050160">
    <property type="entry name" value="MHC/Immunoglobulin"/>
</dbReference>
<dbReference type="Pfam" id="PF00993">
    <property type="entry name" value="MHC_II_alpha"/>
    <property type="match status" value="1"/>
</dbReference>
<keyword evidence="8" id="KW-0472">Membrane</keyword>
<dbReference type="EMBL" id="JANPWB010000010">
    <property type="protein sequence ID" value="KAJ1146706.1"/>
    <property type="molecule type" value="Genomic_DNA"/>
</dbReference>
<keyword evidence="10" id="KW-0325">Glycoprotein</keyword>
<evidence type="ECO:0000256" key="10">
    <source>
        <dbReference type="ARBA" id="ARBA00023180"/>
    </source>
</evidence>
<keyword evidence="4 12" id="KW-0732">Signal</keyword>
<dbReference type="InterPro" id="IPR007110">
    <property type="entry name" value="Ig-like_dom"/>
</dbReference>
<keyword evidence="6" id="KW-1133">Transmembrane helix</keyword>
<dbReference type="InterPro" id="IPR003006">
    <property type="entry name" value="Ig/MHC_CS"/>
</dbReference>
<dbReference type="PANTHER" id="PTHR19944:SF86">
    <property type="entry name" value="HLA CLASS II HISTOCOMPATIBILITY ANTIGEN, DR ALPHA CHAIN"/>
    <property type="match status" value="1"/>
</dbReference>
<dbReference type="SUPFAM" id="SSF48726">
    <property type="entry name" value="Immunoglobulin"/>
    <property type="match status" value="1"/>
</dbReference>
<dbReference type="SMART" id="SM00407">
    <property type="entry name" value="IGc1"/>
    <property type="match status" value="1"/>
</dbReference>
<evidence type="ECO:0000256" key="7">
    <source>
        <dbReference type="ARBA" id="ARBA00023130"/>
    </source>
</evidence>
<feature type="chain" id="PRO_5043563599" description="Ig-like domain-containing protein" evidence="12">
    <location>
        <begin position="25"/>
        <end position="248"/>
    </location>
</feature>
<evidence type="ECO:0000256" key="5">
    <source>
        <dbReference type="ARBA" id="ARBA00022859"/>
    </source>
</evidence>
<dbReference type="AlphaFoldDB" id="A0AAV7R1M9"/>
<evidence type="ECO:0000313" key="14">
    <source>
        <dbReference type="EMBL" id="KAJ1146706.1"/>
    </source>
</evidence>
<reference evidence="14" key="1">
    <citation type="journal article" date="2022" name="bioRxiv">
        <title>Sequencing and chromosome-scale assembly of the giantPleurodeles waltlgenome.</title>
        <authorList>
            <person name="Brown T."/>
            <person name="Elewa A."/>
            <person name="Iarovenko S."/>
            <person name="Subramanian E."/>
            <person name="Araus A.J."/>
            <person name="Petzold A."/>
            <person name="Susuki M."/>
            <person name="Suzuki K.-i.T."/>
            <person name="Hayashi T."/>
            <person name="Toyoda A."/>
            <person name="Oliveira C."/>
            <person name="Osipova E."/>
            <person name="Leigh N.D."/>
            <person name="Simon A."/>
            <person name="Yun M.H."/>
        </authorList>
    </citation>
    <scope>NUCLEOTIDE SEQUENCE</scope>
    <source>
        <strain evidence="14">20211129_DDA</strain>
        <tissue evidence="14">Liver</tissue>
    </source>
</reference>
<feature type="signal peptide" evidence="12">
    <location>
        <begin position="1"/>
        <end position="24"/>
    </location>
</feature>
<evidence type="ECO:0000256" key="8">
    <source>
        <dbReference type="ARBA" id="ARBA00023136"/>
    </source>
</evidence>
<dbReference type="Proteomes" id="UP001066276">
    <property type="component" value="Chromosome 6"/>
</dbReference>
<organism evidence="14 15">
    <name type="scientific">Pleurodeles waltl</name>
    <name type="common">Iberian ribbed newt</name>
    <dbReference type="NCBI Taxonomy" id="8319"/>
    <lineage>
        <taxon>Eukaryota</taxon>
        <taxon>Metazoa</taxon>
        <taxon>Chordata</taxon>
        <taxon>Craniata</taxon>
        <taxon>Vertebrata</taxon>
        <taxon>Euteleostomi</taxon>
        <taxon>Amphibia</taxon>
        <taxon>Batrachia</taxon>
        <taxon>Caudata</taxon>
        <taxon>Salamandroidea</taxon>
        <taxon>Salamandridae</taxon>
        <taxon>Pleurodelinae</taxon>
        <taxon>Pleurodeles</taxon>
    </lineage>
</organism>
<dbReference type="InterPro" id="IPR013783">
    <property type="entry name" value="Ig-like_fold"/>
</dbReference>
<feature type="domain" description="Ig-like" evidence="13">
    <location>
        <begin position="111"/>
        <end position="199"/>
    </location>
</feature>
<name>A0AAV7R1M9_PLEWA</name>
<accession>A0AAV7R1M9</accession>
<dbReference type="InterPro" id="IPR003597">
    <property type="entry name" value="Ig_C1-set"/>
</dbReference>
<dbReference type="Gene3D" id="3.10.320.10">
    <property type="entry name" value="Class II Histocompatibility Antigen, M Beta Chain, Chain B, domain 1"/>
    <property type="match status" value="1"/>
</dbReference>
<dbReference type="GO" id="GO:0002504">
    <property type="term" value="P:antigen processing and presentation of peptide or polysaccharide antigen via MHC class II"/>
    <property type="evidence" value="ECO:0007669"/>
    <property type="project" value="UniProtKB-KW"/>
</dbReference>
<evidence type="ECO:0000256" key="3">
    <source>
        <dbReference type="ARBA" id="ARBA00022692"/>
    </source>
</evidence>
<dbReference type="GO" id="GO:0002250">
    <property type="term" value="P:adaptive immune response"/>
    <property type="evidence" value="ECO:0007669"/>
    <property type="project" value="UniProtKB-KW"/>
</dbReference>
<dbReference type="InterPro" id="IPR001003">
    <property type="entry name" value="MHC_II_a_N"/>
</dbReference>
<keyword evidence="3" id="KW-0812">Transmembrane</keyword>
<dbReference type="SUPFAM" id="SSF54452">
    <property type="entry name" value="MHC antigen-recognition domain"/>
    <property type="match status" value="1"/>
</dbReference>
<dbReference type="GO" id="GO:0042613">
    <property type="term" value="C:MHC class II protein complex"/>
    <property type="evidence" value="ECO:0007669"/>
    <property type="project" value="UniProtKB-KW"/>
</dbReference>
<evidence type="ECO:0000313" key="15">
    <source>
        <dbReference type="Proteomes" id="UP001066276"/>
    </source>
</evidence>
<evidence type="ECO:0000256" key="9">
    <source>
        <dbReference type="ARBA" id="ARBA00023157"/>
    </source>
</evidence>
<comment type="similarity">
    <text evidence="2">Belongs to the MHC class II family.</text>
</comment>
<dbReference type="Gene3D" id="2.60.40.10">
    <property type="entry name" value="Immunoglobulins"/>
    <property type="match status" value="1"/>
</dbReference>
<evidence type="ECO:0000256" key="12">
    <source>
        <dbReference type="SAM" id="SignalP"/>
    </source>
</evidence>
<protein>
    <recommendedName>
        <fullName evidence="13">Ig-like domain-containing protein</fullName>
    </recommendedName>
</protein>
<comment type="subcellular location">
    <subcellularLocation>
        <location evidence="1">Membrane</location>
        <topology evidence="1">Single-pass type I membrane protein</topology>
    </subcellularLocation>
</comment>
<dbReference type="InterPro" id="IPR011162">
    <property type="entry name" value="MHC_I/II-like_Ag-recog"/>
</dbReference>